<dbReference type="EMBL" id="CP121769">
    <property type="protein sequence ID" value="WGE10429.1"/>
    <property type="molecule type" value="Genomic_DNA"/>
</dbReference>
<accession>A0AAJ6ADE9</accession>
<sequence>MNKRIEVLVDIYKNYFGDDYQENPYVYDNIRAVNSDDEQIVNECLERMQKENSSLLLKRDICLPRNSDYPICEKDRKCYLNIQTNTFESN</sequence>
<organism evidence="1 2">
    <name type="scientific">Glaesserella parasuis</name>
    <name type="common">Haemophilus parasuis</name>
    <dbReference type="NCBI Taxonomy" id="738"/>
    <lineage>
        <taxon>Bacteria</taxon>
        <taxon>Pseudomonadati</taxon>
        <taxon>Pseudomonadota</taxon>
        <taxon>Gammaproteobacteria</taxon>
        <taxon>Pasteurellales</taxon>
        <taxon>Pasteurellaceae</taxon>
        <taxon>Glaesserella</taxon>
    </lineage>
</organism>
<evidence type="ECO:0000313" key="2">
    <source>
        <dbReference type="Proteomes" id="UP001222296"/>
    </source>
</evidence>
<proteinExistence type="predicted"/>
<dbReference type="Proteomes" id="UP001222296">
    <property type="component" value="Chromosome"/>
</dbReference>
<gene>
    <name evidence="1" type="ORF">QBL01_02100</name>
</gene>
<protein>
    <submittedName>
        <fullName evidence="1">Uncharacterized protein</fullName>
    </submittedName>
</protein>
<dbReference type="AlphaFoldDB" id="A0AAJ6ADE9"/>
<dbReference type="RefSeq" id="WP_149351255.1">
    <property type="nucleotide sequence ID" value="NZ_CP040243.1"/>
</dbReference>
<evidence type="ECO:0000313" key="1">
    <source>
        <dbReference type="EMBL" id="WGE10429.1"/>
    </source>
</evidence>
<reference evidence="1" key="1">
    <citation type="submission" date="2023-04" db="EMBL/GenBank/DDBJ databases">
        <title>Molecular characterization of the Integrative and Conjugative elements harboring multidrug-resistance gene from Glaesserella (Haemophilus) parasuis.</title>
        <authorList>
            <person name="Che Y."/>
            <person name="Zhou L."/>
        </authorList>
    </citation>
    <scope>NUCLEOTIDE SEQUENCE</scope>
    <source>
        <strain evidence="1">Z44</strain>
    </source>
</reference>
<name>A0AAJ6ADE9_GLAPU</name>